<evidence type="ECO:0000313" key="4">
    <source>
        <dbReference type="Proteomes" id="UP000663525"/>
    </source>
</evidence>
<evidence type="ECO:0000256" key="2">
    <source>
        <dbReference type="ARBA" id="ARBA00023002"/>
    </source>
</evidence>
<comment type="similarity">
    <text evidence="1">Belongs to the short-chain dehydrogenases/reductases (SDR) family.</text>
</comment>
<dbReference type="SUPFAM" id="SSF51735">
    <property type="entry name" value="NAD(P)-binding Rossmann-fold domains"/>
    <property type="match status" value="1"/>
</dbReference>
<dbReference type="NCBIfam" id="NF005559">
    <property type="entry name" value="PRK07231.1"/>
    <property type="match status" value="1"/>
</dbReference>
<dbReference type="PANTHER" id="PTHR24321:SF8">
    <property type="entry name" value="ESTRADIOL 17-BETA-DEHYDROGENASE 8-RELATED"/>
    <property type="match status" value="1"/>
</dbReference>
<dbReference type="PRINTS" id="PR00080">
    <property type="entry name" value="SDRFAMILY"/>
</dbReference>
<dbReference type="Proteomes" id="UP000663525">
    <property type="component" value="Chromosome"/>
</dbReference>
<accession>A0A897N2Y0</accession>
<dbReference type="PROSITE" id="PS00061">
    <property type="entry name" value="ADH_SHORT"/>
    <property type="match status" value="1"/>
</dbReference>
<reference evidence="3" key="1">
    <citation type="submission" date="2020-11" db="EMBL/GenBank/DDBJ databases">
        <title>Carbohydrate-dependent, anaerobic sulfur respiration: A novel catabolism in halophilic archaea.</title>
        <authorList>
            <person name="Sorokin D.Y."/>
            <person name="Messina E."/>
            <person name="Smedile F."/>
            <person name="La Cono V."/>
            <person name="Hallsworth J.E."/>
            <person name="Yakimov M.M."/>
        </authorList>
    </citation>
    <scope>NUCLEOTIDE SEQUENCE</scope>
    <source>
        <strain evidence="3">HSR12-1</strain>
    </source>
</reference>
<dbReference type="InterPro" id="IPR020904">
    <property type="entry name" value="Sc_DH/Rdtase_CS"/>
</dbReference>
<evidence type="ECO:0000313" key="3">
    <source>
        <dbReference type="EMBL" id="QSG04666.1"/>
    </source>
</evidence>
<dbReference type="Pfam" id="PF13561">
    <property type="entry name" value="adh_short_C2"/>
    <property type="match status" value="1"/>
</dbReference>
<name>A0A897N2Y0_9EURY</name>
<dbReference type="PANTHER" id="PTHR24321">
    <property type="entry name" value="DEHYDROGENASES, SHORT CHAIN"/>
    <property type="match status" value="1"/>
</dbReference>
<dbReference type="GeneID" id="68853964"/>
<dbReference type="GO" id="GO:0016491">
    <property type="term" value="F:oxidoreductase activity"/>
    <property type="evidence" value="ECO:0007669"/>
    <property type="project" value="UniProtKB-KW"/>
</dbReference>
<dbReference type="RefSeq" id="WP_229114118.1">
    <property type="nucleotide sequence ID" value="NZ_CP064787.1"/>
</dbReference>
<evidence type="ECO:0000256" key="1">
    <source>
        <dbReference type="ARBA" id="ARBA00006484"/>
    </source>
</evidence>
<dbReference type="EMBL" id="CP064787">
    <property type="protein sequence ID" value="QSG04666.1"/>
    <property type="molecule type" value="Genomic_DNA"/>
</dbReference>
<dbReference type="InterPro" id="IPR036291">
    <property type="entry name" value="NAD(P)-bd_dom_sf"/>
</dbReference>
<proteinExistence type="inferred from homology"/>
<organism evidence="3 4">
    <name type="scientific">Halapricum desulfuricans</name>
    <dbReference type="NCBI Taxonomy" id="2841257"/>
    <lineage>
        <taxon>Archaea</taxon>
        <taxon>Methanobacteriati</taxon>
        <taxon>Methanobacteriota</taxon>
        <taxon>Stenosarchaea group</taxon>
        <taxon>Halobacteria</taxon>
        <taxon>Halobacteriales</taxon>
        <taxon>Haloarculaceae</taxon>
        <taxon>Halapricum</taxon>
    </lineage>
</organism>
<dbReference type="FunFam" id="3.40.50.720:FF:000084">
    <property type="entry name" value="Short-chain dehydrogenase reductase"/>
    <property type="match status" value="1"/>
</dbReference>
<dbReference type="PRINTS" id="PR00081">
    <property type="entry name" value="GDHRDH"/>
</dbReference>
<dbReference type="CDD" id="cd05233">
    <property type="entry name" value="SDR_c"/>
    <property type="match status" value="1"/>
</dbReference>
<sequence>MTSYDFSGRVAAVTGGASGIGREVAVQFADSGASVVVADVDDEGGQATVEQIESDGGEAVYVSTDVTDMADVEAMVETAVEEFGRLDYAVNNAGISGGEDPAGDVPEEEWEQTIDINLNGVWRSLKAELGQMTDQDDGGVVINMASILGKVGFENSSAYVSAKHGVLGLTKTAAWEYADQDIRVNAVCPGFIETQMLEEAGISTNENVREWIEGMHSQDRLGRPEEIADAVLWLCSDGASFTNGEALTVDSGFTAK</sequence>
<dbReference type="InterPro" id="IPR002347">
    <property type="entry name" value="SDR_fam"/>
</dbReference>
<dbReference type="Gene3D" id="3.40.50.720">
    <property type="entry name" value="NAD(P)-binding Rossmann-like Domain"/>
    <property type="match status" value="1"/>
</dbReference>
<protein>
    <submittedName>
        <fullName evidence="3">Short-chain alcohol dehydrogenase</fullName>
    </submittedName>
</protein>
<gene>
    <name evidence="3" type="primary">fabG</name>
    <name evidence="3" type="ORF">HSR121_0310</name>
</gene>
<dbReference type="AlphaFoldDB" id="A0A897N2Y0"/>
<keyword evidence="2" id="KW-0560">Oxidoreductase</keyword>